<accession>A0A0A8ZWN2</accession>
<reference evidence="2" key="2">
    <citation type="journal article" date="2015" name="Data Brief">
        <title>Shoot transcriptome of the giant reed, Arundo donax.</title>
        <authorList>
            <person name="Barrero R.A."/>
            <person name="Guerrero F.D."/>
            <person name="Moolhuijzen P."/>
            <person name="Goolsby J.A."/>
            <person name="Tidwell J."/>
            <person name="Bellgard S.E."/>
            <person name="Bellgard M.I."/>
        </authorList>
    </citation>
    <scope>NUCLEOTIDE SEQUENCE</scope>
    <source>
        <tissue evidence="2">Shoot tissue taken approximately 20 cm above the soil surface</tissue>
    </source>
</reference>
<evidence type="ECO:0000313" key="2">
    <source>
        <dbReference type="EMBL" id="JAD43251.1"/>
    </source>
</evidence>
<sequence length="202" mass="23027">MMKDKKGSLPDTWLYEDGLQNNNSPNQEKSDQGEIEENQDMIGKAEKKGRKKEVRWGPVLVEKRSRRIQNDGKTIMEKAQDLKKISNLEVHKEWQLVQHADDLEEDHSDAKKLAGVMSFSLNQRAGACCAGIGEASGKYNTAEHVTSWGWSPGDEEDAEMMKAHMYHKPNKISRLEMKPDDLVIDLQQDGRVRRFGYLGNEV</sequence>
<dbReference type="EMBL" id="GBRH01254644">
    <property type="protein sequence ID" value="JAD43251.1"/>
    <property type="molecule type" value="Transcribed_RNA"/>
</dbReference>
<feature type="region of interest" description="Disordered" evidence="1">
    <location>
        <begin position="1"/>
        <end position="53"/>
    </location>
</feature>
<proteinExistence type="predicted"/>
<evidence type="ECO:0000256" key="1">
    <source>
        <dbReference type="SAM" id="MobiDB-lite"/>
    </source>
</evidence>
<dbReference type="AlphaFoldDB" id="A0A0A8ZWN2"/>
<name>A0A0A8ZWN2_ARUDO</name>
<reference evidence="2" key="1">
    <citation type="submission" date="2014-09" db="EMBL/GenBank/DDBJ databases">
        <authorList>
            <person name="Magalhaes I.L.F."/>
            <person name="Oliveira U."/>
            <person name="Santos F.R."/>
            <person name="Vidigal T.H.D.A."/>
            <person name="Brescovit A.D."/>
            <person name="Santos A.J."/>
        </authorList>
    </citation>
    <scope>NUCLEOTIDE SEQUENCE</scope>
    <source>
        <tissue evidence="2">Shoot tissue taken approximately 20 cm above the soil surface</tissue>
    </source>
</reference>
<organism evidence="2">
    <name type="scientific">Arundo donax</name>
    <name type="common">Giant reed</name>
    <name type="synonym">Donax arundinaceus</name>
    <dbReference type="NCBI Taxonomy" id="35708"/>
    <lineage>
        <taxon>Eukaryota</taxon>
        <taxon>Viridiplantae</taxon>
        <taxon>Streptophyta</taxon>
        <taxon>Embryophyta</taxon>
        <taxon>Tracheophyta</taxon>
        <taxon>Spermatophyta</taxon>
        <taxon>Magnoliopsida</taxon>
        <taxon>Liliopsida</taxon>
        <taxon>Poales</taxon>
        <taxon>Poaceae</taxon>
        <taxon>PACMAD clade</taxon>
        <taxon>Arundinoideae</taxon>
        <taxon>Arundineae</taxon>
        <taxon>Arundo</taxon>
    </lineage>
</organism>
<protein>
    <submittedName>
        <fullName evidence="2">Uncharacterized protein</fullName>
    </submittedName>
</protein>